<dbReference type="Proteomes" id="UP000014500">
    <property type="component" value="Unassembled WGS sequence"/>
</dbReference>
<feature type="compositionally biased region" description="Basic and acidic residues" evidence="1">
    <location>
        <begin position="205"/>
        <end position="221"/>
    </location>
</feature>
<evidence type="ECO:0000313" key="2">
    <source>
        <dbReference type="EnsemblMetazoa" id="SMAR006581-PA"/>
    </source>
</evidence>
<dbReference type="EMBL" id="JH431711">
    <property type="status" value="NOT_ANNOTATED_CDS"/>
    <property type="molecule type" value="Genomic_DNA"/>
</dbReference>
<organism evidence="2 3">
    <name type="scientific">Strigamia maritima</name>
    <name type="common">European centipede</name>
    <name type="synonym">Geophilus maritimus</name>
    <dbReference type="NCBI Taxonomy" id="126957"/>
    <lineage>
        <taxon>Eukaryota</taxon>
        <taxon>Metazoa</taxon>
        <taxon>Ecdysozoa</taxon>
        <taxon>Arthropoda</taxon>
        <taxon>Myriapoda</taxon>
        <taxon>Chilopoda</taxon>
        <taxon>Pleurostigmophora</taxon>
        <taxon>Geophilomorpha</taxon>
        <taxon>Linotaeniidae</taxon>
        <taxon>Strigamia</taxon>
    </lineage>
</organism>
<proteinExistence type="predicted"/>
<dbReference type="AlphaFoldDB" id="T1IZA7"/>
<evidence type="ECO:0000313" key="3">
    <source>
        <dbReference type="Proteomes" id="UP000014500"/>
    </source>
</evidence>
<reference evidence="3" key="1">
    <citation type="submission" date="2011-05" db="EMBL/GenBank/DDBJ databases">
        <authorList>
            <person name="Richards S.R."/>
            <person name="Qu J."/>
            <person name="Jiang H."/>
            <person name="Jhangiani S.N."/>
            <person name="Agravi P."/>
            <person name="Goodspeed R."/>
            <person name="Gross S."/>
            <person name="Mandapat C."/>
            <person name="Jackson L."/>
            <person name="Mathew T."/>
            <person name="Pu L."/>
            <person name="Thornton R."/>
            <person name="Saada N."/>
            <person name="Wilczek-Boney K.B."/>
            <person name="Lee S."/>
            <person name="Kovar C."/>
            <person name="Wu Y."/>
            <person name="Scherer S.E."/>
            <person name="Worley K.C."/>
            <person name="Muzny D.M."/>
            <person name="Gibbs R."/>
        </authorList>
    </citation>
    <scope>NUCLEOTIDE SEQUENCE</scope>
    <source>
        <strain evidence="3">Brora</strain>
    </source>
</reference>
<accession>T1IZA7</accession>
<dbReference type="HOGENOM" id="CLU_361830_0_0_1"/>
<feature type="region of interest" description="Disordered" evidence="1">
    <location>
        <begin position="716"/>
        <end position="744"/>
    </location>
</feature>
<feature type="region of interest" description="Disordered" evidence="1">
    <location>
        <begin position="240"/>
        <end position="267"/>
    </location>
</feature>
<evidence type="ECO:0000256" key="1">
    <source>
        <dbReference type="SAM" id="MobiDB-lite"/>
    </source>
</evidence>
<feature type="compositionally biased region" description="Basic and acidic residues" evidence="1">
    <location>
        <begin position="172"/>
        <end position="182"/>
    </location>
</feature>
<sequence length="773" mass="85369">MLEKLNENKEAKLTSDLIELIGKMSATPETPSIPASALQALISIQAATATPSPSVPIGVLQALVGHSDSSSNILRLLNPPAQTVSPELLRMLLNLYSPTTPPPGIPLHVVEALVGIQQRTTTSNVNLDVLKLLSGSNSNLPLDVVLSLIKPTNVNNNAVSVDLVKALVKAMSDKDKPTDKETLPVATEPDVVRRTTKNKKNNALKGKESENENESKTKDAVSETLLDEDLIDLSLSDVETTTKKEKRVSSNGKNLTRNFPERGGPPLPAIPGTSVIANFGPHGIHWKVLDKPGSHLRSPNPFIFSGSPQFGDRPPHIFNDRPLYQFHPPLRPLFQTNLPNYKVTIHQPINLHNPLRHPVKSVGRFPKNINIHVPIPAPRPYMQKPPIMYPSSTPCPEPSNYNYQPKPNHQQSQLLFPALRPPTLPGNTHLPFKPEVPSVHPLLPQRPSFPRPTVPDFENSFGNSFGPSFEPPIFIDDIDSIDDFLKKKKNNNSHNIPKDLFSSVKGSQETNFSSEINILEESGKNPSINSQVSLDSFEEQTRVNSRRVTTTEKPEIDSVDDIIDALRLEEDIATTTADPFEELMTAFEKINKDKDAVENFLKRANLSTSLTTIAPTLRIDNTEPRISTVEPHKYNLQQIFNLPPTAGLGWNGESINQAKLEQILDKQKPDRQVVIIENSPLIVVPPETATWPNRNVVHKRETTPPPDDDYDEFFGTTPISRPGNKPLPITISKPSEGLVKSGGKRKLMPGEVEIEIPGELFAQVSAGDDKKRL</sequence>
<dbReference type="EnsemblMetazoa" id="SMAR006581-RA">
    <property type="protein sequence ID" value="SMAR006581-PA"/>
    <property type="gene ID" value="SMAR006581"/>
</dbReference>
<name>T1IZA7_STRMM</name>
<keyword evidence="3" id="KW-1185">Reference proteome</keyword>
<feature type="region of interest" description="Disordered" evidence="1">
    <location>
        <begin position="172"/>
        <end position="221"/>
    </location>
</feature>
<reference evidence="2" key="2">
    <citation type="submission" date="2015-02" db="UniProtKB">
        <authorList>
            <consortium name="EnsemblMetazoa"/>
        </authorList>
    </citation>
    <scope>IDENTIFICATION</scope>
</reference>
<protein>
    <submittedName>
        <fullName evidence="2">Uncharacterized protein</fullName>
    </submittedName>
</protein>